<organism evidence="2">
    <name type="scientific">uncultured organism</name>
    <dbReference type="NCBI Taxonomy" id="155900"/>
    <lineage>
        <taxon>unclassified sequences</taxon>
        <taxon>environmental samples</taxon>
    </lineage>
</organism>
<accession>A0A7L9QCA1</accession>
<feature type="region of interest" description="Disordered" evidence="1">
    <location>
        <begin position="75"/>
        <end position="100"/>
    </location>
</feature>
<sequence>MVGQDAIEDSGDYASTREVVREAVRDWKTKRALESHELAALKADIDKGLNDMVEGRVKDFAASRMIERGRKLLAARSPSARPKRRKPTGIIPYFRRMKKS</sequence>
<proteinExistence type="predicted"/>
<protein>
    <submittedName>
        <fullName evidence="2">Uncharacterized protein</fullName>
    </submittedName>
</protein>
<dbReference type="Gene3D" id="6.10.10.120">
    <property type="entry name" value="Antitoxin ParD1-like"/>
    <property type="match status" value="1"/>
</dbReference>
<dbReference type="AlphaFoldDB" id="A0A7L9QCA1"/>
<name>A0A7L9QCA1_9ZZZZ</name>
<dbReference type="InterPro" id="IPR038296">
    <property type="entry name" value="ParD_sf"/>
</dbReference>
<reference evidence="2" key="1">
    <citation type="submission" date="2020-09" db="EMBL/GenBank/DDBJ databases">
        <title>A new high-throughput screening method to detect antimicrobial volatiles from metagenomic clone libraries.</title>
        <authorList>
            <person name="Stocker F."/>
            <person name="Obermeier M."/>
            <person name="Resch K."/>
            <person name="Berg G."/>
            <person name="Mueller Bogota C.A."/>
        </authorList>
    </citation>
    <scope>NUCLEOTIDE SEQUENCE</scope>
</reference>
<evidence type="ECO:0000256" key="1">
    <source>
        <dbReference type="SAM" id="MobiDB-lite"/>
    </source>
</evidence>
<dbReference type="EMBL" id="MW000468">
    <property type="protein sequence ID" value="QOL00431.1"/>
    <property type="molecule type" value="Genomic_DNA"/>
</dbReference>
<evidence type="ECO:0000313" key="2">
    <source>
        <dbReference type="EMBL" id="QOL00431.1"/>
    </source>
</evidence>